<proteinExistence type="predicted"/>
<dbReference type="EMBL" id="JAATTO010000033">
    <property type="protein sequence ID" value="MBC9981029.1"/>
    <property type="molecule type" value="Genomic_DNA"/>
</dbReference>
<dbReference type="Proteomes" id="UP000639516">
    <property type="component" value="Unassembled WGS sequence"/>
</dbReference>
<comment type="caution">
    <text evidence="1">The sequence shown here is derived from an EMBL/GenBank/DDBJ whole genome shotgun (WGS) entry which is preliminary data.</text>
</comment>
<organism evidence="1 2">
    <name type="scientific">Bradyrhizobium campsiandrae</name>
    <dbReference type="NCBI Taxonomy" id="1729892"/>
    <lineage>
        <taxon>Bacteria</taxon>
        <taxon>Pseudomonadati</taxon>
        <taxon>Pseudomonadota</taxon>
        <taxon>Alphaproteobacteria</taxon>
        <taxon>Hyphomicrobiales</taxon>
        <taxon>Nitrobacteraceae</taxon>
        <taxon>Bradyrhizobium</taxon>
    </lineage>
</organism>
<reference evidence="1 2" key="1">
    <citation type="journal article" date="2020" name="Arch. Microbiol.">
        <title>Bradyrhizobium campsiandrae sp. nov., a nitrogen-fixing bacterial strain isolated from a native leguminous tree from the Amazon adapted to flooded conditions.</title>
        <authorList>
            <person name="Cabral Michel D."/>
            <person name="Martins da Costa E."/>
            <person name="Azarias Guimaraes A."/>
            <person name="Soares de Carvalho T."/>
            <person name="Santos de Castro Caputo P."/>
            <person name="Willems A."/>
            <person name="de Souza Moreira F.M."/>
        </authorList>
    </citation>
    <scope>NUCLEOTIDE SEQUENCE [LARGE SCALE GENOMIC DNA]</scope>
    <source>
        <strain evidence="2">INPA 384B</strain>
    </source>
</reference>
<accession>A0ABR7UBZ0</accession>
<dbReference type="RefSeq" id="WP_188106659.1">
    <property type="nucleotide sequence ID" value="NZ_JAANIH010000060.1"/>
</dbReference>
<sequence length="326" mass="37003">MSTFIMDRNDTDLAASARIKASEVQLAPNLIMGFATNTDEASVRIFAKSIRRIYSQQECHIAIITNRFEPYFAELAEDGVQFIPTSNNYSNQTRAVSKVINRAALWSLRAFRSILERAAPEIASSYPTLLETWHHPHFVRWFAYERFLDLNRHYNQVMLSDVKDVVFQGRIFDYSDPDLVCLCDQGLTYGEANWDTMWYREAYGEEELKKIAGRSPICIGTMIGPHHGILSIVRELKDEFAQRPFGRIEQAVFNHMILNGSLKTSFKVLPNVTGPIATLCGDKIQLNFVTNEGFILRAGDNSIVPAVHMYDRHAALNDVVKATFGI</sequence>
<protein>
    <submittedName>
        <fullName evidence="1">Uncharacterized protein</fullName>
    </submittedName>
</protein>
<name>A0ABR7UBZ0_9BRAD</name>
<evidence type="ECO:0000313" key="1">
    <source>
        <dbReference type="EMBL" id="MBC9981029.1"/>
    </source>
</evidence>
<evidence type="ECO:0000313" key="2">
    <source>
        <dbReference type="Proteomes" id="UP000639516"/>
    </source>
</evidence>
<keyword evidence="2" id="KW-1185">Reference proteome</keyword>
<gene>
    <name evidence="1" type="ORF">HA482_22765</name>
</gene>